<dbReference type="Gramene" id="CDX99776">
    <property type="protein sequence ID" value="CDX99776"/>
    <property type="gene ID" value="GSBRNA2T00108442001"/>
</dbReference>
<dbReference type="EMBL" id="HG994366">
    <property type="protein sequence ID" value="CAF1920055.1"/>
    <property type="molecule type" value="Genomic_DNA"/>
</dbReference>
<evidence type="ECO:0000313" key="1">
    <source>
        <dbReference type="EMBL" id="CAF1920055.1"/>
    </source>
</evidence>
<dbReference type="AlphaFoldDB" id="A0A816KFQ5"/>
<proteinExistence type="predicted"/>
<sequence>MLMYRFAMEVDKARNSLDLNVRAETDTGDHIVTTVANHLVLKHTIPDGTQLNEMGGFGRKIPQYQVPLDVSSTASSTEHQTGVLGSGQINNSTLGRGYIHGEHISEKGETSRRVIDEDDIKVEPKETTDKTIEVAQRIGDDVVDGNRGGKEGGQ</sequence>
<dbReference type="Proteomes" id="UP001295469">
    <property type="component" value="Chromosome C02"/>
</dbReference>
<reference evidence="1" key="1">
    <citation type="submission" date="2021-01" db="EMBL/GenBank/DDBJ databases">
        <authorList>
            <consortium name="Genoscope - CEA"/>
            <person name="William W."/>
        </authorList>
    </citation>
    <scope>NUCLEOTIDE SEQUENCE</scope>
</reference>
<protein>
    <submittedName>
        <fullName evidence="1">(rape) hypothetical protein</fullName>
    </submittedName>
</protein>
<accession>A0A816KFQ5</accession>
<gene>
    <name evidence="1" type="ORF">DARMORV10_C02P52090.1</name>
</gene>
<organism evidence="1">
    <name type="scientific">Brassica napus</name>
    <name type="common">Rape</name>
    <dbReference type="NCBI Taxonomy" id="3708"/>
    <lineage>
        <taxon>Eukaryota</taxon>
        <taxon>Viridiplantae</taxon>
        <taxon>Streptophyta</taxon>
        <taxon>Embryophyta</taxon>
        <taxon>Tracheophyta</taxon>
        <taxon>Spermatophyta</taxon>
        <taxon>Magnoliopsida</taxon>
        <taxon>eudicotyledons</taxon>
        <taxon>Gunneridae</taxon>
        <taxon>Pentapetalae</taxon>
        <taxon>rosids</taxon>
        <taxon>malvids</taxon>
        <taxon>Brassicales</taxon>
        <taxon>Brassicaceae</taxon>
        <taxon>Brassiceae</taxon>
        <taxon>Brassica</taxon>
    </lineage>
</organism>
<name>A0A816KFQ5_BRANA</name>